<evidence type="ECO:0000313" key="5">
    <source>
        <dbReference type="EMBL" id="UUL81946.1"/>
    </source>
</evidence>
<keyword evidence="6" id="KW-1185">Reference proteome</keyword>
<protein>
    <submittedName>
        <fullName evidence="5">SCO family protein</fullName>
    </submittedName>
</protein>
<evidence type="ECO:0000256" key="1">
    <source>
        <dbReference type="ARBA" id="ARBA00010996"/>
    </source>
</evidence>
<organism evidence="5 6">
    <name type="scientific">Sphingomonas qomolangmaensis</name>
    <dbReference type="NCBI Taxonomy" id="2918765"/>
    <lineage>
        <taxon>Bacteria</taxon>
        <taxon>Pseudomonadati</taxon>
        <taxon>Pseudomonadota</taxon>
        <taxon>Alphaproteobacteria</taxon>
        <taxon>Sphingomonadales</taxon>
        <taxon>Sphingomonadaceae</taxon>
        <taxon>Sphingomonas</taxon>
    </lineage>
</organism>
<dbReference type="PANTHER" id="PTHR12151">
    <property type="entry name" value="ELECTRON TRANSPORT PROTIN SCO1/SENC FAMILY MEMBER"/>
    <property type="match status" value="1"/>
</dbReference>
<evidence type="ECO:0000259" key="4">
    <source>
        <dbReference type="PROSITE" id="PS51352"/>
    </source>
</evidence>
<dbReference type="InterPro" id="IPR036249">
    <property type="entry name" value="Thioredoxin-like_sf"/>
</dbReference>
<gene>
    <name evidence="5" type="ORF">NMP03_12200</name>
</gene>
<evidence type="ECO:0000256" key="2">
    <source>
        <dbReference type="ARBA" id="ARBA00023008"/>
    </source>
</evidence>
<dbReference type="PANTHER" id="PTHR12151:SF25">
    <property type="entry name" value="LINALOOL DEHYDRATASE_ISOMERASE DOMAIN-CONTAINING PROTEIN"/>
    <property type="match status" value="1"/>
</dbReference>
<evidence type="ECO:0000256" key="3">
    <source>
        <dbReference type="SAM" id="SignalP"/>
    </source>
</evidence>
<dbReference type="InterPro" id="IPR003782">
    <property type="entry name" value="SCO1/SenC"/>
</dbReference>
<feature type="chain" id="PRO_5046447125" evidence="3">
    <location>
        <begin position="24"/>
        <end position="198"/>
    </location>
</feature>
<feature type="signal peptide" evidence="3">
    <location>
        <begin position="1"/>
        <end position="23"/>
    </location>
</feature>
<proteinExistence type="inferred from homology"/>
<feature type="domain" description="Thioredoxin" evidence="4">
    <location>
        <begin position="17"/>
        <end position="198"/>
    </location>
</feature>
<keyword evidence="2" id="KW-0186">Copper</keyword>
<sequence length="198" mass="21112">MNEFKTSVAALLFLLLAACGQPASEPAGEPPLAGARIGGPFALTDPQGKTVRDTDFAGKYRIVYFGYTFCPDVCPVDMQNIGAGLKQFEASDPALAAKVVPIFITVDPARDTPAIVGEFVANFHPRTVGLTGSQEAITAALKGYAGMATKRDSPNPDAYLVDHTRITYLMGPEGQPIALIPADESPEAVTEMLKRWVR</sequence>
<reference evidence="5" key="1">
    <citation type="submission" date="2022-07" db="EMBL/GenBank/DDBJ databases">
        <title>Sphingomonas sp. nov., a novel bacterium isolated from the north slope of the Mount Everest.</title>
        <authorList>
            <person name="Cui X."/>
            <person name="Liu Y."/>
        </authorList>
    </citation>
    <scope>NUCLEOTIDE SEQUENCE</scope>
    <source>
        <strain evidence="5">S5-59</strain>
    </source>
</reference>
<dbReference type="Pfam" id="PF02630">
    <property type="entry name" value="SCO1-SenC"/>
    <property type="match status" value="1"/>
</dbReference>
<dbReference type="Gene3D" id="3.40.30.10">
    <property type="entry name" value="Glutaredoxin"/>
    <property type="match status" value="1"/>
</dbReference>
<name>A0ABY5LB74_9SPHN</name>
<dbReference type="InterPro" id="IPR013766">
    <property type="entry name" value="Thioredoxin_domain"/>
</dbReference>
<keyword evidence="3" id="KW-0732">Signal</keyword>
<dbReference type="EMBL" id="CP101740">
    <property type="protein sequence ID" value="UUL81946.1"/>
    <property type="molecule type" value="Genomic_DNA"/>
</dbReference>
<evidence type="ECO:0000313" key="6">
    <source>
        <dbReference type="Proteomes" id="UP001058533"/>
    </source>
</evidence>
<dbReference type="Proteomes" id="UP001058533">
    <property type="component" value="Chromosome"/>
</dbReference>
<dbReference type="PROSITE" id="PS51352">
    <property type="entry name" value="THIOREDOXIN_2"/>
    <property type="match status" value="1"/>
</dbReference>
<dbReference type="SUPFAM" id="SSF52833">
    <property type="entry name" value="Thioredoxin-like"/>
    <property type="match status" value="1"/>
</dbReference>
<dbReference type="CDD" id="cd02968">
    <property type="entry name" value="SCO"/>
    <property type="match status" value="1"/>
</dbReference>
<accession>A0ABY5LB74</accession>
<dbReference type="PROSITE" id="PS51257">
    <property type="entry name" value="PROKAR_LIPOPROTEIN"/>
    <property type="match status" value="1"/>
</dbReference>
<comment type="similarity">
    <text evidence="1">Belongs to the SCO1/2 family.</text>
</comment>
<dbReference type="RefSeq" id="WP_256505699.1">
    <property type="nucleotide sequence ID" value="NZ_CP101740.1"/>
</dbReference>